<feature type="transmembrane region" description="Helical" evidence="1">
    <location>
        <begin position="6"/>
        <end position="28"/>
    </location>
</feature>
<protein>
    <submittedName>
        <fullName evidence="2">Uncharacterized protein</fullName>
    </submittedName>
</protein>
<sequence>MIFGFGFGNPLISLLMLIGTSLISYLIYRATQKNNRAQTRATRAELRNFYYEQRRRARELSAQFELTDEEIEQKIDQEIGSSDHPRD</sequence>
<gene>
    <name evidence="2" type="ORF">ATW55_04465</name>
</gene>
<evidence type="ECO:0000313" key="2">
    <source>
        <dbReference type="EMBL" id="KUO97304.1"/>
    </source>
</evidence>
<dbReference type="RefSeq" id="WP_067711073.1">
    <property type="nucleotide sequence ID" value="NZ_LPVJ01000002.1"/>
</dbReference>
<comment type="caution">
    <text evidence="2">The sequence shown here is derived from an EMBL/GenBank/DDBJ whole genome shotgun (WGS) entry which is preliminary data.</text>
</comment>
<name>A0A101XTQ1_9BACL</name>
<evidence type="ECO:0000313" key="3">
    <source>
        <dbReference type="Proteomes" id="UP000053557"/>
    </source>
</evidence>
<dbReference type="EMBL" id="LPVJ01000002">
    <property type="protein sequence ID" value="KUO97304.1"/>
    <property type="molecule type" value="Genomic_DNA"/>
</dbReference>
<proteinExistence type="predicted"/>
<keyword evidence="1" id="KW-0472">Membrane</keyword>
<organism evidence="2 3">
    <name type="scientific">Ferroacidibacillus organovorans</name>
    <dbReference type="NCBI Taxonomy" id="1765683"/>
    <lineage>
        <taxon>Bacteria</taxon>
        <taxon>Bacillati</taxon>
        <taxon>Bacillota</taxon>
        <taxon>Bacilli</taxon>
        <taxon>Bacillales</taxon>
        <taxon>Alicyclobacillaceae</taxon>
        <taxon>Ferroacidibacillus</taxon>
    </lineage>
</organism>
<dbReference type="OrthoDB" id="2377145at2"/>
<reference evidence="2 3" key="1">
    <citation type="submission" date="2015-12" db="EMBL/GenBank/DDBJ databases">
        <title>Draft genome sequence of Acidibacillus ferrooxidans ITV001, isolated from a chalcopyrite acid mine drainage site in Brazil.</title>
        <authorList>
            <person name="Dall'Agnol H."/>
            <person name="Nancucheo I."/>
            <person name="Johnson B."/>
            <person name="Oliveira R."/>
            <person name="Leite L."/>
            <person name="Pylro V."/>
            <person name="Nunes G.L."/>
            <person name="Tzotzos G."/>
            <person name="Fernandes G.R."/>
            <person name="Dutra J."/>
            <person name="Orellana S.C."/>
            <person name="Oliveira G."/>
        </authorList>
    </citation>
    <scope>NUCLEOTIDE SEQUENCE [LARGE SCALE GENOMIC DNA]</scope>
    <source>
        <strain evidence="3">ITV01</strain>
    </source>
</reference>
<dbReference type="Proteomes" id="UP000053557">
    <property type="component" value="Unassembled WGS sequence"/>
</dbReference>
<keyword evidence="3" id="KW-1185">Reference proteome</keyword>
<evidence type="ECO:0000256" key="1">
    <source>
        <dbReference type="SAM" id="Phobius"/>
    </source>
</evidence>
<dbReference type="AlphaFoldDB" id="A0A101XTQ1"/>
<keyword evidence="1" id="KW-1133">Transmembrane helix</keyword>
<accession>A0A101XTQ1</accession>
<keyword evidence="1" id="KW-0812">Transmembrane</keyword>